<evidence type="ECO:0000313" key="4">
    <source>
        <dbReference type="Proteomes" id="UP001589818"/>
    </source>
</evidence>
<evidence type="ECO:0000256" key="1">
    <source>
        <dbReference type="SAM" id="MobiDB-lite"/>
    </source>
</evidence>
<dbReference type="InterPro" id="IPR050490">
    <property type="entry name" value="Bact_solute-bd_prot1"/>
</dbReference>
<evidence type="ECO:0000256" key="2">
    <source>
        <dbReference type="SAM" id="SignalP"/>
    </source>
</evidence>
<name>A0ABV6JAP9_9BACL</name>
<dbReference type="SUPFAM" id="SSF53850">
    <property type="entry name" value="Periplasmic binding protein-like II"/>
    <property type="match status" value="1"/>
</dbReference>
<dbReference type="CDD" id="cd13580">
    <property type="entry name" value="PBP2_AlgQ_like_1"/>
    <property type="match status" value="1"/>
</dbReference>
<accession>A0ABV6JAP9</accession>
<feature type="chain" id="PRO_5046397954" evidence="2">
    <location>
        <begin position="23"/>
        <end position="567"/>
    </location>
</feature>
<dbReference type="Gene3D" id="3.40.190.10">
    <property type="entry name" value="Periplasmic binding protein-like II"/>
    <property type="match status" value="3"/>
</dbReference>
<dbReference type="Proteomes" id="UP001589818">
    <property type="component" value="Unassembled WGS sequence"/>
</dbReference>
<dbReference type="PROSITE" id="PS51257">
    <property type="entry name" value="PROKAR_LIPOPROTEIN"/>
    <property type="match status" value="1"/>
</dbReference>
<protein>
    <submittedName>
        <fullName evidence="3">Extracellular solute-binding protein</fullName>
    </submittedName>
</protein>
<evidence type="ECO:0000313" key="3">
    <source>
        <dbReference type="EMBL" id="MFC0392952.1"/>
    </source>
</evidence>
<organism evidence="3 4">
    <name type="scientific">Paenibacillus mendelii</name>
    <dbReference type="NCBI Taxonomy" id="206163"/>
    <lineage>
        <taxon>Bacteria</taxon>
        <taxon>Bacillati</taxon>
        <taxon>Bacillota</taxon>
        <taxon>Bacilli</taxon>
        <taxon>Bacillales</taxon>
        <taxon>Paenibacillaceae</taxon>
        <taxon>Paenibacillus</taxon>
    </lineage>
</organism>
<dbReference type="PANTHER" id="PTHR43649">
    <property type="entry name" value="ARABINOSE-BINDING PROTEIN-RELATED"/>
    <property type="match status" value="1"/>
</dbReference>
<comment type="caution">
    <text evidence="3">The sequence shown here is derived from an EMBL/GenBank/DDBJ whole genome shotgun (WGS) entry which is preliminary data.</text>
</comment>
<feature type="compositionally biased region" description="Low complexity" evidence="1">
    <location>
        <begin position="35"/>
        <end position="52"/>
    </location>
</feature>
<reference evidence="3 4" key="1">
    <citation type="submission" date="2024-09" db="EMBL/GenBank/DDBJ databases">
        <authorList>
            <person name="Sun Q."/>
            <person name="Mori K."/>
        </authorList>
    </citation>
    <scope>NUCLEOTIDE SEQUENCE [LARGE SCALE GENOMIC DNA]</scope>
    <source>
        <strain evidence="3 4">CCM 4839</strain>
    </source>
</reference>
<keyword evidence="2" id="KW-0732">Signal</keyword>
<gene>
    <name evidence="3" type="ORF">ACFFJ8_16420</name>
</gene>
<dbReference type="RefSeq" id="WP_204819047.1">
    <property type="nucleotide sequence ID" value="NZ_JANHOF010000018.1"/>
</dbReference>
<proteinExistence type="predicted"/>
<dbReference type="EMBL" id="JBHLVF010000028">
    <property type="protein sequence ID" value="MFC0392952.1"/>
    <property type="molecule type" value="Genomic_DNA"/>
</dbReference>
<dbReference type="PANTHER" id="PTHR43649:SF12">
    <property type="entry name" value="DIACETYLCHITOBIOSE BINDING PROTEIN DASA"/>
    <property type="match status" value="1"/>
</dbReference>
<feature type="region of interest" description="Disordered" evidence="1">
    <location>
        <begin position="28"/>
        <end position="60"/>
    </location>
</feature>
<keyword evidence="4" id="KW-1185">Reference proteome</keyword>
<sequence>MSSSKTKKFALSCILALLPVMAACSNTNGEKQDQGTGTTAPTASAPATEETGNTNGKFDPPVTVTTIRAVDAASMLYDDETMDKNAIYDAYEKDFGIKIKNNWVVDNKEYNNKLKVSIASNDLPDFFKVTREDLPQLIESDMVMDLTDVYEKYASEKTKKLLTADSGKQMKSATFDGKLMAIPRTNSPFNSSQFVWLRKDWLKEMNLPEPKTVQDLLTISQAFATRDSGGKGKVFGLGLDKDSIGYPSGFLNGYHAYPQQWVKDSSGKLVYGSIQPEVKTALKQLQDLYKAGQIDPEAAVNDNSKVVELIANNRLGMLFNQFWYSAAMQEAVVKDGKVTQEWGVYTIPSVDNEPAMTQVSAGVSEYYVLNKNAKYPEAVFKLLNQWVEVLTGGQLKEDSPLAVYANGKALKDVGKVASYEVNPFTVLFQDLYVQGGAEIMKALQTNDTSAIDFSGDLLNRYNQLKQFQSGDTSVWYQVGIAGEGGAFERMYEYFRQNRYHYDEFFGAATPTMAERGDLLKTKEQETFTKIITGSASIDEFDKFVTDWKKLGGDKITEEVNDWYATMK</sequence>
<feature type="signal peptide" evidence="2">
    <location>
        <begin position="1"/>
        <end position="22"/>
    </location>
</feature>